<evidence type="ECO:0000313" key="3">
    <source>
        <dbReference type="Proteomes" id="UP000095283"/>
    </source>
</evidence>
<keyword evidence="2" id="KW-0812">Transmembrane</keyword>
<dbReference type="AlphaFoldDB" id="A0A1I7X5W5"/>
<dbReference type="Proteomes" id="UP000095283">
    <property type="component" value="Unplaced"/>
</dbReference>
<evidence type="ECO:0000256" key="1">
    <source>
        <dbReference type="SAM" id="MobiDB-lite"/>
    </source>
</evidence>
<dbReference type="WBParaSite" id="Hba_12994">
    <property type="protein sequence ID" value="Hba_12994"/>
    <property type="gene ID" value="Hba_12994"/>
</dbReference>
<organism evidence="3 4">
    <name type="scientific">Heterorhabditis bacteriophora</name>
    <name type="common">Entomopathogenic nematode worm</name>
    <dbReference type="NCBI Taxonomy" id="37862"/>
    <lineage>
        <taxon>Eukaryota</taxon>
        <taxon>Metazoa</taxon>
        <taxon>Ecdysozoa</taxon>
        <taxon>Nematoda</taxon>
        <taxon>Chromadorea</taxon>
        <taxon>Rhabditida</taxon>
        <taxon>Rhabditina</taxon>
        <taxon>Rhabditomorpha</taxon>
        <taxon>Strongyloidea</taxon>
        <taxon>Heterorhabditidae</taxon>
        <taxon>Heterorhabditis</taxon>
    </lineage>
</organism>
<accession>A0A1I7X5W5</accession>
<feature type="transmembrane region" description="Helical" evidence="2">
    <location>
        <begin position="478"/>
        <end position="496"/>
    </location>
</feature>
<keyword evidence="2" id="KW-1133">Transmembrane helix</keyword>
<keyword evidence="3" id="KW-1185">Reference proteome</keyword>
<keyword evidence="2" id="KW-0472">Membrane</keyword>
<evidence type="ECO:0000313" key="4">
    <source>
        <dbReference type="WBParaSite" id="Hba_12994"/>
    </source>
</evidence>
<evidence type="ECO:0000256" key="2">
    <source>
        <dbReference type="SAM" id="Phobius"/>
    </source>
</evidence>
<protein>
    <submittedName>
        <fullName evidence="4">TFIIB-type domain-containing protein</fullName>
    </submittedName>
</protein>
<proteinExistence type="predicted"/>
<feature type="region of interest" description="Disordered" evidence="1">
    <location>
        <begin position="123"/>
        <end position="142"/>
    </location>
</feature>
<name>A0A1I7X5W5_HETBA</name>
<reference evidence="4" key="1">
    <citation type="submission" date="2016-11" db="UniProtKB">
        <authorList>
            <consortium name="WormBaseParasite"/>
        </authorList>
    </citation>
    <scope>IDENTIFICATION</scope>
</reference>
<sequence length="497" mass="57819">MNPTKYHPPEQKLWNFLTFTVFLFTECRYHFSSTVQVDGTTEEAIMFILTTACHNKDISLLTITPASLRESDQILNNHPEVNSILKLPPIFDQQSILEQKKDVKNERPFLPTDIMRHAMLNSNRKSPRRHIRQHSSSSINYDGPIESTDQRVKFTNLKDQSIPCQNQFILKETIVEDEIIEEYSGFLRKDCDKCGTPETTYISSVDGIMTCTACHESEPFVKYKVVINNLFFNISKRVTVKKTETTCEEEVRKEEEKRIEETLRRMESPEEAILIYCGSLTLDSDLYDRVSYLNLMNQYKDQQSNRKREKMMRIRDDIPTLERRISVHRLYSYSIDFHYKLCSRSSLDIDLNTQQCSHISVSVVIVYARLALNLKSEEGLQSSSESGLLPSIPEKAVSWIDMDDYLILPNPNDVRYESEPEVDCSSEAYYDDDDFAGFFEGGLCHYPLIFSEQRFFFTLFSFFDVSCLLAYISLSLSLFSFFFLTSTFFMIITAYLN</sequence>